<dbReference type="SMART" id="SM00044">
    <property type="entry name" value="CYCc"/>
    <property type="match status" value="1"/>
</dbReference>
<feature type="domain" description="Guanylate cyclase" evidence="10">
    <location>
        <begin position="664"/>
        <end position="794"/>
    </location>
</feature>
<keyword evidence="2" id="KW-0812">Transmembrane</keyword>
<accession>A0A564Y744</accession>
<dbReference type="FunFam" id="3.30.70.1230:FF:000013">
    <property type="entry name" value="Guanylate cyclase"/>
    <property type="match status" value="1"/>
</dbReference>
<dbReference type="InterPro" id="IPR001054">
    <property type="entry name" value="A/G_cyclase"/>
</dbReference>
<feature type="chain" id="PRO_5021881063" description="Guanylate cyclase domain-containing protein" evidence="9">
    <location>
        <begin position="18"/>
        <end position="862"/>
    </location>
</feature>
<evidence type="ECO:0000313" key="11">
    <source>
        <dbReference type="EMBL" id="VUZ43102.1"/>
    </source>
</evidence>
<keyword evidence="8" id="KW-0175">Coiled coil</keyword>
<dbReference type="InterPro" id="IPR050401">
    <property type="entry name" value="Cyclic_nucleotide_synthase"/>
</dbReference>
<evidence type="ECO:0000256" key="9">
    <source>
        <dbReference type="SAM" id="SignalP"/>
    </source>
</evidence>
<dbReference type="AlphaFoldDB" id="A0A564Y744"/>
<dbReference type="Proteomes" id="UP000321570">
    <property type="component" value="Unassembled WGS sequence"/>
</dbReference>
<dbReference type="Pfam" id="PF00211">
    <property type="entry name" value="Guanylate_cyc"/>
    <property type="match status" value="1"/>
</dbReference>
<organism evidence="11 12">
    <name type="scientific">Hymenolepis diminuta</name>
    <name type="common">Rat tapeworm</name>
    <dbReference type="NCBI Taxonomy" id="6216"/>
    <lineage>
        <taxon>Eukaryota</taxon>
        <taxon>Metazoa</taxon>
        <taxon>Spiralia</taxon>
        <taxon>Lophotrochozoa</taxon>
        <taxon>Platyhelminthes</taxon>
        <taxon>Cestoda</taxon>
        <taxon>Eucestoda</taxon>
        <taxon>Cyclophyllidea</taxon>
        <taxon>Hymenolepididae</taxon>
        <taxon>Hymenolepis</taxon>
    </lineage>
</organism>
<dbReference type="EMBL" id="CABIJS010000111">
    <property type="protein sequence ID" value="VUZ43102.1"/>
    <property type="molecule type" value="Genomic_DNA"/>
</dbReference>
<evidence type="ECO:0000256" key="7">
    <source>
        <dbReference type="RuleBase" id="RU000405"/>
    </source>
</evidence>
<dbReference type="PANTHER" id="PTHR11920:SF462">
    <property type="entry name" value="GUANYLATE CYCLASE"/>
    <property type="match status" value="1"/>
</dbReference>
<keyword evidence="9" id="KW-0732">Signal</keyword>
<dbReference type="InterPro" id="IPR018297">
    <property type="entry name" value="A/G_cyclase_CS"/>
</dbReference>
<dbReference type="GO" id="GO:0004016">
    <property type="term" value="F:adenylate cyclase activity"/>
    <property type="evidence" value="ECO:0007669"/>
    <property type="project" value="TreeGrafter"/>
</dbReference>
<evidence type="ECO:0000256" key="3">
    <source>
        <dbReference type="ARBA" id="ARBA00022741"/>
    </source>
</evidence>
<dbReference type="GO" id="GO:0004672">
    <property type="term" value="F:protein kinase activity"/>
    <property type="evidence" value="ECO:0007669"/>
    <property type="project" value="InterPro"/>
</dbReference>
<evidence type="ECO:0000259" key="10">
    <source>
        <dbReference type="PROSITE" id="PS50125"/>
    </source>
</evidence>
<gene>
    <name evidence="11" type="ORF">WMSIL1_LOCUS3577</name>
</gene>
<protein>
    <recommendedName>
        <fullName evidence="10">Guanylate cyclase domain-containing protein</fullName>
    </recommendedName>
</protein>
<name>A0A564Y744_HYMDI</name>
<dbReference type="GO" id="GO:0005886">
    <property type="term" value="C:plasma membrane"/>
    <property type="evidence" value="ECO:0007669"/>
    <property type="project" value="TreeGrafter"/>
</dbReference>
<dbReference type="SUPFAM" id="SSF55073">
    <property type="entry name" value="Nucleotide cyclase"/>
    <property type="match status" value="1"/>
</dbReference>
<dbReference type="InterPro" id="IPR001245">
    <property type="entry name" value="Ser-Thr/Tyr_kinase_cat_dom"/>
</dbReference>
<evidence type="ECO:0000256" key="4">
    <source>
        <dbReference type="ARBA" id="ARBA00022989"/>
    </source>
</evidence>
<keyword evidence="4" id="KW-1133">Transmembrane helix</keyword>
<dbReference type="PROSITE" id="PS50125">
    <property type="entry name" value="GUANYLATE_CYCLASE_2"/>
    <property type="match status" value="1"/>
</dbReference>
<dbReference type="SUPFAM" id="SSF56112">
    <property type="entry name" value="Protein kinase-like (PK-like)"/>
    <property type="match status" value="1"/>
</dbReference>
<evidence type="ECO:0000313" key="12">
    <source>
        <dbReference type="Proteomes" id="UP000321570"/>
    </source>
</evidence>
<keyword evidence="12" id="KW-1185">Reference proteome</keyword>
<comment type="similarity">
    <text evidence="7">Belongs to the adenylyl cyclase class-4/guanylyl cyclase family.</text>
</comment>
<reference evidence="11 12" key="1">
    <citation type="submission" date="2019-07" db="EMBL/GenBank/DDBJ databases">
        <authorList>
            <person name="Jastrzebski P J."/>
            <person name="Paukszto L."/>
            <person name="Jastrzebski P J."/>
        </authorList>
    </citation>
    <scope>NUCLEOTIDE SEQUENCE [LARGE SCALE GENOMIC DNA]</scope>
    <source>
        <strain evidence="11 12">WMS-il1</strain>
    </source>
</reference>
<evidence type="ECO:0000256" key="6">
    <source>
        <dbReference type="ARBA" id="ARBA00023239"/>
    </source>
</evidence>
<dbReference type="Gene3D" id="1.10.510.10">
    <property type="entry name" value="Transferase(Phosphotransferase) domain 1"/>
    <property type="match status" value="1"/>
</dbReference>
<keyword evidence="5" id="KW-0472">Membrane</keyword>
<dbReference type="GO" id="GO:0001653">
    <property type="term" value="F:peptide receptor activity"/>
    <property type="evidence" value="ECO:0007669"/>
    <property type="project" value="TreeGrafter"/>
</dbReference>
<dbReference type="InterPro" id="IPR011009">
    <property type="entry name" value="Kinase-like_dom_sf"/>
</dbReference>
<dbReference type="GO" id="GO:0004383">
    <property type="term" value="F:guanylate cyclase activity"/>
    <property type="evidence" value="ECO:0007669"/>
    <property type="project" value="TreeGrafter"/>
</dbReference>
<dbReference type="InterPro" id="IPR029787">
    <property type="entry name" value="Nucleotide_cyclase"/>
</dbReference>
<dbReference type="PROSITE" id="PS00452">
    <property type="entry name" value="GUANYLATE_CYCLASE_1"/>
    <property type="match status" value="1"/>
</dbReference>
<dbReference type="Gene3D" id="3.30.70.1230">
    <property type="entry name" value="Nucleotide cyclase"/>
    <property type="match status" value="1"/>
</dbReference>
<sequence>MALVDLIYIIIIVPVRSLSFDNLMGDDRLDLLTLYYFNSQPHCAPEIELFNYTRSARRAVNYVLTETADDALYAWRIIPIMLYGCSVQEELRGPVLTKTLQEIKANASMSDGYSVLLGPPLINDCDMVSQWIIAGDPRGTKMNQLYQISYRCYIFGSTSDFATFPIDSTKGTHFYPPINAVSVTVPWHTFIKAIATFLLTSEWNRIAIFVDYNTINFDVSMLLQSASLTLSTTKLRQHMHIRADKSICIDMNFTELIYPLEESLDVILILGNAKLAVSFLWQIQNLTRIKEGRIAIIHVNLGDMYAYDSLVSWKAALAERASTLTAGLSLILFTALPINAKYEEDSYIYDEEINLSMAHAAAFAMRMAQMNNLMKGGDVPTQLGFFDSLHLMEVFRVPTLPGLDFFYKHDSGIDILGLFDMLLFTLKQDITNMTKYEIELKKPSDMFQLNYLIRYPYILPQTLKPISWPGDGKGPMQTSCLITRCGFDKLWLSPELLRDEELATVGTKPGDVYAFSLIMYEIFYFWKPYSHAQMSTENVIQRVKTGESPPFRPQMSKKELPPEYRDILECCWLENPSLRPTFRAIRDRIRELTKRKKLNIIEHMLEKLDKYSNKLELEVEKRKEELEIEKKKNEQLVCRMLPLCVAEALKDGITVAPEMYDEVSIYFSDIVGFTSIAAMSTPMEVVNLLNDLYTLFDSAIAKYDVYKVETIGDAYMIASGLPVRNGRRHASEVALTALDLLSVCGTFKIRHLPQVPLRVRIGLHSGPCVAGVVGLIMPRYCVFGDTVNQAQKMESSGAAFRIHVSQRMKDALEEIGGYHTEFHGIIEFEGGIATNGYWLIGCDIFTKSLPEPPPVIKLVNLP</sequence>
<dbReference type="Gene3D" id="6.10.250.780">
    <property type="match status" value="1"/>
</dbReference>
<feature type="coiled-coil region" evidence="8">
    <location>
        <begin position="601"/>
        <end position="639"/>
    </location>
</feature>
<keyword evidence="3" id="KW-0547">Nucleotide-binding</keyword>
<evidence type="ECO:0000256" key="8">
    <source>
        <dbReference type="SAM" id="Coils"/>
    </source>
</evidence>
<dbReference type="GO" id="GO:0007168">
    <property type="term" value="P:receptor guanylyl cyclase signaling pathway"/>
    <property type="evidence" value="ECO:0007669"/>
    <property type="project" value="TreeGrafter"/>
</dbReference>
<feature type="signal peptide" evidence="9">
    <location>
        <begin position="1"/>
        <end position="17"/>
    </location>
</feature>
<evidence type="ECO:0000256" key="2">
    <source>
        <dbReference type="ARBA" id="ARBA00022692"/>
    </source>
</evidence>
<comment type="subcellular location">
    <subcellularLocation>
        <location evidence="1">Membrane</location>
        <topology evidence="1">Single-pass membrane protein</topology>
    </subcellularLocation>
</comment>
<evidence type="ECO:0000256" key="1">
    <source>
        <dbReference type="ARBA" id="ARBA00004167"/>
    </source>
</evidence>
<keyword evidence="6 7" id="KW-0456">Lyase</keyword>
<evidence type="ECO:0000256" key="5">
    <source>
        <dbReference type="ARBA" id="ARBA00023136"/>
    </source>
</evidence>
<dbReference type="GO" id="GO:0000166">
    <property type="term" value="F:nucleotide binding"/>
    <property type="evidence" value="ECO:0007669"/>
    <property type="project" value="UniProtKB-KW"/>
</dbReference>
<dbReference type="CDD" id="cd07302">
    <property type="entry name" value="CHD"/>
    <property type="match status" value="1"/>
</dbReference>
<dbReference type="Pfam" id="PF07714">
    <property type="entry name" value="PK_Tyr_Ser-Thr"/>
    <property type="match status" value="1"/>
</dbReference>
<proteinExistence type="inferred from homology"/>
<dbReference type="PANTHER" id="PTHR11920">
    <property type="entry name" value="GUANYLYL CYCLASE"/>
    <property type="match status" value="1"/>
</dbReference>
<dbReference type="GO" id="GO:0035556">
    <property type="term" value="P:intracellular signal transduction"/>
    <property type="evidence" value="ECO:0007669"/>
    <property type="project" value="InterPro"/>
</dbReference>